<dbReference type="EMBL" id="VRLW01000001">
    <property type="protein sequence ID" value="KAA1259663.1"/>
    <property type="molecule type" value="Genomic_DNA"/>
</dbReference>
<evidence type="ECO:0008006" key="5">
    <source>
        <dbReference type="Google" id="ProtNLM"/>
    </source>
</evidence>
<organism evidence="3 4">
    <name type="scientific">Rubripirellula obstinata</name>
    <dbReference type="NCBI Taxonomy" id="406547"/>
    <lineage>
        <taxon>Bacteria</taxon>
        <taxon>Pseudomonadati</taxon>
        <taxon>Planctomycetota</taxon>
        <taxon>Planctomycetia</taxon>
        <taxon>Pirellulales</taxon>
        <taxon>Pirellulaceae</taxon>
        <taxon>Rubripirellula</taxon>
    </lineage>
</organism>
<comment type="caution">
    <text evidence="3">The sequence shown here is derived from an EMBL/GenBank/DDBJ whole genome shotgun (WGS) entry which is preliminary data.</text>
</comment>
<evidence type="ECO:0000313" key="4">
    <source>
        <dbReference type="Proteomes" id="UP000322699"/>
    </source>
</evidence>
<sequence length="74" mass="7819" precursor="true">MRRCLLTILSIAAANAAYAHPGHGTGESASGTTWWHFISEPVHMLPLLAVVVLAIAGIKLAKHFGAFESKSHVG</sequence>
<keyword evidence="1" id="KW-0472">Membrane</keyword>
<proteinExistence type="predicted"/>
<dbReference type="RefSeq" id="WP_068261239.1">
    <property type="nucleotide sequence ID" value="NZ_LWSK01000023.1"/>
</dbReference>
<reference evidence="3 4" key="1">
    <citation type="submission" date="2019-08" db="EMBL/GenBank/DDBJ databases">
        <title>Deep-cultivation of Planctomycetes and their phenomic and genomic characterization uncovers novel biology.</title>
        <authorList>
            <person name="Wiegand S."/>
            <person name="Jogler M."/>
            <person name="Boedeker C."/>
            <person name="Pinto D."/>
            <person name="Vollmers J."/>
            <person name="Rivas-Marin E."/>
            <person name="Kohn T."/>
            <person name="Peeters S.H."/>
            <person name="Heuer A."/>
            <person name="Rast P."/>
            <person name="Oberbeckmann S."/>
            <person name="Bunk B."/>
            <person name="Jeske O."/>
            <person name="Meyerdierks A."/>
            <person name="Storesund J.E."/>
            <person name="Kallscheuer N."/>
            <person name="Luecker S."/>
            <person name="Lage O.M."/>
            <person name="Pohl T."/>
            <person name="Merkel B.J."/>
            <person name="Hornburger P."/>
            <person name="Mueller R.-W."/>
            <person name="Bruemmer F."/>
            <person name="Labrenz M."/>
            <person name="Spormann A.M."/>
            <person name="Op Den Camp H."/>
            <person name="Overmann J."/>
            <person name="Amann R."/>
            <person name="Jetten M.S.M."/>
            <person name="Mascher T."/>
            <person name="Medema M.H."/>
            <person name="Devos D.P."/>
            <person name="Kaster A.-K."/>
            <person name="Ovreas L."/>
            <person name="Rohde M."/>
            <person name="Galperin M.Y."/>
            <person name="Jogler C."/>
        </authorList>
    </citation>
    <scope>NUCLEOTIDE SEQUENCE [LARGE SCALE GENOMIC DNA]</scope>
    <source>
        <strain evidence="3 4">LF1</strain>
    </source>
</reference>
<dbReference type="Proteomes" id="UP000322699">
    <property type="component" value="Unassembled WGS sequence"/>
</dbReference>
<name>A0A5B1CJN6_9BACT</name>
<dbReference type="AlphaFoldDB" id="A0A5B1CJN6"/>
<evidence type="ECO:0000256" key="2">
    <source>
        <dbReference type="SAM" id="SignalP"/>
    </source>
</evidence>
<feature type="chain" id="PRO_5022882170" description="HupE / UreJ protein" evidence="2">
    <location>
        <begin position="20"/>
        <end position="74"/>
    </location>
</feature>
<evidence type="ECO:0000313" key="3">
    <source>
        <dbReference type="EMBL" id="KAA1259663.1"/>
    </source>
</evidence>
<keyword evidence="1" id="KW-1133">Transmembrane helix</keyword>
<keyword evidence="2" id="KW-0732">Signal</keyword>
<gene>
    <name evidence="3" type="ORF">LF1_21980</name>
</gene>
<evidence type="ECO:0000256" key="1">
    <source>
        <dbReference type="SAM" id="Phobius"/>
    </source>
</evidence>
<keyword evidence="1" id="KW-0812">Transmembrane</keyword>
<feature type="signal peptide" evidence="2">
    <location>
        <begin position="1"/>
        <end position="19"/>
    </location>
</feature>
<feature type="transmembrane region" description="Helical" evidence="1">
    <location>
        <begin position="43"/>
        <end position="61"/>
    </location>
</feature>
<keyword evidence="4" id="KW-1185">Reference proteome</keyword>
<protein>
    <recommendedName>
        <fullName evidence="5">HupE / UreJ protein</fullName>
    </recommendedName>
</protein>
<accession>A0A5B1CJN6</accession>